<dbReference type="PROSITE" id="PS51257">
    <property type="entry name" value="PROKAR_LIPOPROTEIN"/>
    <property type="match status" value="1"/>
</dbReference>
<comment type="caution">
    <text evidence="1">The sequence shown here is derived from an EMBL/GenBank/DDBJ whole genome shotgun (WGS) entry which is preliminary data.</text>
</comment>
<protein>
    <recommendedName>
        <fullName evidence="2">Cytochrome c domain-containing protein</fullName>
    </recommendedName>
</protein>
<dbReference type="EMBL" id="MLJW01000134">
    <property type="protein sequence ID" value="OIQ97341.1"/>
    <property type="molecule type" value="Genomic_DNA"/>
</dbReference>
<sequence>MKKIIFLLLMVSIVACNTKTENEKKLQSRIDSLEIKLNNSYKPGLGEFMSSIQIHHAKLWFAGQNKNWDLADFEIKEIKEALDNINKYCTDRPEIKALGMIDEPVDSISKAIQDKDFAAFKNNFVVLTNTCTNCHRETNHGFNVLKIPDNPPFSDQDFKLPAKN</sequence>
<organism evidence="1">
    <name type="scientific">mine drainage metagenome</name>
    <dbReference type="NCBI Taxonomy" id="410659"/>
    <lineage>
        <taxon>unclassified sequences</taxon>
        <taxon>metagenomes</taxon>
        <taxon>ecological metagenomes</taxon>
    </lineage>
</organism>
<name>A0A1J5SAU5_9ZZZZ</name>
<proteinExistence type="predicted"/>
<dbReference type="AlphaFoldDB" id="A0A1J5SAU5"/>
<evidence type="ECO:0008006" key="2">
    <source>
        <dbReference type="Google" id="ProtNLM"/>
    </source>
</evidence>
<gene>
    <name evidence="1" type="ORF">GALL_205990</name>
</gene>
<reference evidence="1" key="1">
    <citation type="submission" date="2016-10" db="EMBL/GenBank/DDBJ databases">
        <title>Sequence of Gallionella enrichment culture.</title>
        <authorList>
            <person name="Poehlein A."/>
            <person name="Muehling M."/>
            <person name="Daniel R."/>
        </authorList>
    </citation>
    <scope>NUCLEOTIDE SEQUENCE</scope>
</reference>
<evidence type="ECO:0000313" key="1">
    <source>
        <dbReference type="EMBL" id="OIQ97341.1"/>
    </source>
</evidence>
<accession>A0A1J5SAU5</accession>